<dbReference type="Proteomes" id="UP001249851">
    <property type="component" value="Unassembled WGS sequence"/>
</dbReference>
<reference evidence="1" key="1">
    <citation type="journal article" date="2023" name="G3 (Bethesda)">
        <title>Whole genome assembly and annotation of the endangered Caribbean coral Acropora cervicornis.</title>
        <authorList>
            <person name="Selwyn J.D."/>
            <person name="Vollmer S.V."/>
        </authorList>
    </citation>
    <scope>NUCLEOTIDE SEQUENCE</scope>
    <source>
        <strain evidence="1">K2</strain>
    </source>
</reference>
<name>A0AAD9V2M9_ACRCE</name>
<organism evidence="1 2">
    <name type="scientific">Acropora cervicornis</name>
    <name type="common">Staghorn coral</name>
    <dbReference type="NCBI Taxonomy" id="6130"/>
    <lineage>
        <taxon>Eukaryota</taxon>
        <taxon>Metazoa</taxon>
        <taxon>Cnidaria</taxon>
        <taxon>Anthozoa</taxon>
        <taxon>Hexacorallia</taxon>
        <taxon>Scleractinia</taxon>
        <taxon>Astrocoeniina</taxon>
        <taxon>Acroporidae</taxon>
        <taxon>Acropora</taxon>
    </lineage>
</organism>
<protein>
    <submittedName>
        <fullName evidence="1">Uncharacterized protein</fullName>
    </submittedName>
</protein>
<comment type="caution">
    <text evidence="1">The sequence shown here is derived from an EMBL/GenBank/DDBJ whole genome shotgun (WGS) entry which is preliminary data.</text>
</comment>
<proteinExistence type="predicted"/>
<reference evidence="1" key="2">
    <citation type="journal article" date="2023" name="Science">
        <title>Genomic signatures of disease resistance in endangered staghorn corals.</title>
        <authorList>
            <person name="Vollmer S.V."/>
            <person name="Selwyn J.D."/>
            <person name="Despard B.A."/>
            <person name="Roesel C.L."/>
        </authorList>
    </citation>
    <scope>NUCLEOTIDE SEQUENCE</scope>
    <source>
        <strain evidence="1">K2</strain>
    </source>
</reference>
<dbReference type="EMBL" id="JARQWQ010000044">
    <property type="protein sequence ID" value="KAK2558530.1"/>
    <property type="molecule type" value="Genomic_DNA"/>
</dbReference>
<evidence type="ECO:0000313" key="1">
    <source>
        <dbReference type="EMBL" id="KAK2558530.1"/>
    </source>
</evidence>
<sequence length="986" mass="110784">MDWSSCIICGSRKGEPLRCPVDGPHKGCEQVYKAFLHNVEQFKEFDALPVNLKIGPEVSFELLAKSRASWHKSCHLKFSNSKLESARNKRKSDDNQDETLTRVRGQFLSSKAVCLFCGETGDLHEVMTLEVDEKVRKMATDLQDSALLKHLAGGDMSAIEAKYHKKCMTNLTNRHRAFLRQSQDCQSGEEDEKNEGIAFVELISFMESFIDDGKYVLTLTELHQLYINRLQDFGIKKEVNRTRLKSRILTHFPGKLQEQSDGKTVLLVFNEGMASILREELWKHDYETDALTLAKAARIVRRVMFNQPGFRFLGSFPSNCQTSSVPSSLRALISMLLNGSNIAHRNATESQAILTISQLIVFNSKKKSSTTSSNRHSLEREPPLPLYVGLSIHAYTRSKKIINKLFQLGISVSYDRVDDLLNGLGTAVCNRFQQDGVVCPLNLNCGLFTVGALDNIDYNPSATTAQGSFHGTGISLFQFPSSSVDGTQSRPPITLPPGKPDRNIHLPESYTTVPAVSVKTTELTVSKTAYTEAFFGNLQQAMAQEDCWAQHALLTVDKEVRSTDVITWSSYHGSMNRPPSISPVISGLLPLFYEKASSLAMVKHGMEMQRQATAHLNPGQIPITPFDQPLFAIAKFVQWIWPLVHGESKHVVMFGGLHMEMALWSVCGDLLEDSGWTTALAEAGIASSGTAESFLMVTHLTRTRHAHQVTVLALHRLQREAFLLSPGPVYDEESFERWKTSSSEKSPTFHFWEMIRKLEVLILIFIGSLREGKFQLYVETLEALVPWFHSLDHTSYARWLPVHIRDMKSLPPAVKNDLQKYWVVAKTEKPFSYIPIDQAHEQNNAIVKGSGGAVGLTESPTAFQRWMVSGPEFARLLGEFQVQYLVENDPDAEKWLKHHESGNSAQKTFRTQVLKLADAMKGLGNPFQGDVEELMNIGTGDCASEEVVKALRSMESLGQKQYKNFVKTVIKDRTVSFIFSWFIFLW</sequence>
<evidence type="ECO:0000313" key="2">
    <source>
        <dbReference type="Proteomes" id="UP001249851"/>
    </source>
</evidence>
<accession>A0AAD9V2M9</accession>
<dbReference type="PANTHER" id="PTHR47018:SF2">
    <property type="entry name" value="TESMIN_TSO1-LIKE CXC DOMAIN-CONTAINING PROTEIN"/>
    <property type="match status" value="1"/>
</dbReference>
<dbReference type="AlphaFoldDB" id="A0AAD9V2M9"/>
<dbReference type="PANTHER" id="PTHR47018">
    <property type="entry name" value="CXC DOMAIN-CONTAINING PROTEIN-RELATED"/>
    <property type="match status" value="1"/>
</dbReference>
<keyword evidence="2" id="KW-1185">Reference proteome</keyword>
<gene>
    <name evidence="1" type="ORF">P5673_019248</name>
</gene>